<gene>
    <name evidence="2" type="ORF">L9F63_023410</name>
</gene>
<protein>
    <submittedName>
        <fullName evidence="2">Uncharacterized protein</fullName>
    </submittedName>
</protein>
<accession>A0AAD8E8Q0</accession>
<keyword evidence="3" id="KW-1185">Reference proteome</keyword>
<evidence type="ECO:0000256" key="1">
    <source>
        <dbReference type="SAM" id="MobiDB-lite"/>
    </source>
</evidence>
<feature type="region of interest" description="Disordered" evidence="1">
    <location>
        <begin position="61"/>
        <end position="88"/>
    </location>
</feature>
<dbReference type="EMBL" id="JASPKZ010007926">
    <property type="protein sequence ID" value="KAJ9581410.1"/>
    <property type="molecule type" value="Genomic_DNA"/>
</dbReference>
<organism evidence="2 3">
    <name type="scientific">Diploptera punctata</name>
    <name type="common">Pacific beetle cockroach</name>
    <dbReference type="NCBI Taxonomy" id="6984"/>
    <lineage>
        <taxon>Eukaryota</taxon>
        <taxon>Metazoa</taxon>
        <taxon>Ecdysozoa</taxon>
        <taxon>Arthropoda</taxon>
        <taxon>Hexapoda</taxon>
        <taxon>Insecta</taxon>
        <taxon>Pterygota</taxon>
        <taxon>Neoptera</taxon>
        <taxon>Polyneoptera</taxon>
        <taxon>Dictyoptera</taxon>
        <taxon>Blattodea</taxon>
        <taxon>Blaberoidea</taxon>
        <taxon>Blaberidae</taxon>
        <taxon>Diplopterinae</taxon>
        <taxon>Diploptera</taxon>
    </lineage>
</organism>
<dbReference type="AlphaFoldDB" id="A0AAD8E8Q0"/>
<proteinExistence type="predicted"/>
<dbReference type="Proteomes" id="UP001233999">
    <property type="component" value="Unassembled WGS sequence"/>
</dbReference>
<feature type="non-terminal residue" evidence="2">
    <location>
        <position position="1"/>
    </location>
</feature>
<evidence type="ECO:0000313" key="2">
    <source>
        <dbReference type="EMBL" id="KAJ9581410.1"/>
    </source>
</evidence>
<evidence type="ECO:0000313" key="3">
    <source>
        <dbReference type="Proteomes" id="UP001233999"/>
    </source>
</evidence>
<name>A0AAD8E8Q0_DIPPU</name>
<comment type="caution">
    <text evidence="2">The sequence shown here is derived from an EMBL/GenBank/DDBJ whole genome shotgun (WGS) entry which is preliminary data.</text>
</comment>
<feature type="region of interest" description="Disordered" evidence="1">
    <location>
        <begin position="1"/>
        <end position="44"/>
    </location>
</feature>
<sequence>SVPIPGYVSLASRRTRRANRLTGAPLRGPRTRANPQRRCASREGHRLPFGAQLSLPHARFFPSSFGPQEETRANPSKEIASREGNPPPFGAPMEFYPNLFDMGFPYCHIPSKPGYHDSFPGSLCPRSLVRPNLYPC</sequence>
<reference evidence="2" key="2">
    <citation type="submission" date="2023-05" db="EMBL/GenBank/DDBJ databases">
        <authorList>
            <person name="Fouks B."/>
        </authorList>
    </citation>
    <scope>NUCLEOTIDE SEQUENCE</scope>
    <source>
        <strain evidence="2">Stay&amp;Tobe</strain>
        <tissue evidence="2">Testes</tissue>
    </source>
</reference>
<feature type="non-terminal residue" evidence="2">
    <location>
        <position position="136"/>
    </location>
</feature>
<reference evidence="2" key="1">
    <citation type="journal article" date="2023" name="IScience">
        <title>Live-bearing cockroach genome reveals convergent evolutionary mechanisms linked to viviparity in insects and beyond.</title>
        <authorList>
            <person name="Fouks B."/>
            <person name="Harrison M.C."/>
            <person name="Mikhailova A.A."/>
            <person name="Marchal E."/>
            <person name="English S."/>
            <person name="Carruthers M."/>
            <person name="Jennings E.C."/>
            <person name="Chiamaka E.L."/>
            <person name="Frigard R.A."/>
            <person name="Pippel M."/>
            <person name="Attardo G.M."/>
            <person name="Benoit J.B."/>
            <person name="Bornberg-Bauer E."/>
            <person name="Tobe S.S."/>
        </authorList>
    </citation>
    <scope>NUCLEOTIDE SEQUENCE</scope>
    <source>
        <strain evidence="2">Stay&amp;Tobe</strain>
    </source>
</reference>